<name>A0A0F9FSP0_9ZZZZ</name>
<dbReference type="InterPro" id="IPR050237">
    <property type="entry name" value="ATP-dep_AMP-bd_enzyme"/>
</dbReference>
<dbReference type="PANTHER" id="PTHR43767">
    <property type="entry name" value="LONG-CHAIN-FATTY-ACID--COA LIGASE"/>
    <property type="match status" value="1"/>
</dbReference>
<feature type="non-terminal residue" evidence="3">
    <location>
        <position position="1"/>
    </location>
</feature>
<dbReference type="PROSITE" id="PS00455">
    <property type="entry name" value="AMP_BINDING"/>
    <property type="match status" value="1"/>
</dbReference>
<dbReference type="Gene3D" id="3.40.50.980">
    <property type="match status" value="2"/>
</dbReference>
<dbReference type="Gene3D" id="2.30.38.10">
    <property type="entry name" value="Luciferase, Domain 3"/>
    <property type="match status" value="1"/>
</dbReference>
<protein>
    <recommendedName>
        <fullName evidence="4">AMP-dependent synthetase/ligase domain-containing protein</fullName>
    </recommendedName>
</protein>
<dbReference type="InterPro" id="IPR000873">
    <property type="entry name" value="AMP-dep_synth/lig_dom"/>
</dbReference>
<dbReference type="Gene3D" id="3.30.300.30">
    <property type="match status" value="1"/>
</dbReference>
<dbReference type="Pfam" id="PF00501">
    <property type="entry name" value="AMP-binding"/>
    <property type="match status" value="1"/>
</dbReference>
<dbReference type="InterPro" id="IPR025110">
    <property type="entry name" value="AMP-bd_C"/>
</dbReference>
<proteinExistence type="predicted"/>
<organism evidence="3">
    <name type="scientific">marine sediment metagenome</name>
    <dbReference type="NCBI Taxonomy" id="412755"/>
    <lineage>
        <taxon>unclassified sequences</taxon>
        <taxon>metagenomes</taxon>
        <taxon>ecological metagenomes</taxon>
    </lineage>
</organism>
<evidence type="ECO:0000259" key="2">
    <source>
        <dbReference type="Pfam" id="PF13193"/>
    </source>
</evidence>
<feature type="domain" description="AMP-dependent synthetase/ligase" evidence="1">
    <location>
        <begin position="36"/>
        <end position="261"/>
    </location>
</feature>
<dbReference type="PANTHER" id="PTHR43767:SF1">
    <property type="entry name" value="NONRIBOSOMAL PEPTIDE SYNTHASE PES1 (EUROFUNG)-RELATED"/>
    <property type="match status" value="1"/>
</dbReference>
<dbReference type="AlphaFoldDB" id="A0A0F9FSP0"/>
<dbReference type="InterPro" id="IPR020845">
    <property type="entry name" value="AMP-binding_CS"/>
</dbReference>
<accession>A0A0F9FSP0</accession>
<evidence type="ECO:0008006" key="4">
    <source>
        <dbReference type="Google" id="ProtNLM"/>
    </source>
</evidence>
<reference evidence="3" key="1">
    <citation type="journal article" date="2015" name="Nature">
        <title>Complex archaea that bridge the gap between prokaryotes and eukaryotes.</title>
        <authorList>
            <person name="Spang A."/>
            <person name="Saw J.H."/>
            <person name="Jorgensen S.L."/>
            <person name="Zaremba-Niedzwiedzka K."/>
            <person name="Martijn J."/>
            <person name="Lind A.E."/>
            <person name="van Eijk R."/>
            <person name="Schleper C."/>
            <person name="Guy L."/>
            <person name="Ettema T.J."/>
        </authorList>
    </citation>
    <scope>NUCLEOTIDE SEQUENCE</scope>
</reference>
<sequence length="404" mass="45458">EKVILVTIKEGYPIEPEKDKIIYFNSLMEKNPVPSTLYEVKINPKEDIAVIQYTGGTTGLPKGASLSHYNIIANSLQLKQVSIYIKEKFLKEDIVSIFVLPWYHIFGQVVEMVSALLIGSKAFVLSGFDIEKVLEILKKHKPNSLFGVPTIYITLLNSPSSRGGYISCLKSTHVGATPMPIEAAKEWEKKTGFAMGEGYGLSEASPAVANSPPWSKKRPGSCGHPLANTLIGIINEKLEFLPIGTVGELVVSGPQVMVGYHNRAEEDKKIFFEAGSYKWLRTGDLAKLDEQGYIYILDRIKDMIKYKGYSVFPREVEEVIYEHPSVLECCVIGVKDPILGENIKVLIVLREEYKNKVKEQEIIDWSKENLAAYMYPRIVEFVDSLPKSPAGKVLKRRLREREEK</sequence>
<gene>
    <name evidence="3" type="ORF">LCGC14_1917010</name>
</gene>
<evidence type="ECO:0000259" key="1">
    <source>
        <dbReference type="Pfam" id="PF00501"/>
    </source>
</evidence>
<dbReference type="EMBL" id="LAZR01020350">
    <property type="protein sequence ID" value="KKL89208.1"/>
    <property type="molecule type" value="Genomic_DNA"/>
</dbReference>
<dbReference type="InterPro" id="IPR045851">
    <property type="entry name" value="AMP-bd_C_sf"/>
</dbReference>
<evidence type="ECO:0000313" key="3">
    <source>
        <dbReference type="EMBL" id="KKL89208.1"/>
    </source>
</evidence>
<comment type="caution">
    <text evidence="3">The sequence shown here is derived from an EMBL/GenBank/DDBJ whole genome shotgun (WGS) entry which is preliminary data.</text>
</comment>
<dbReference type="SUPFAM" id="SSF56801">
    <property type="entry name" value="Acetyl-CoA synthetase-like"/>
    <property type="match status" value="1"/>
</dbReference>
<dbReference type="GO" id="GO:0016878">
    <property type="term" value="F:acid-thiol ligase activity"/>
    <property type="evidence" value="ECO:0007669"/>
    <property type="project" value="UniProtKB-ARBA"/>
</dbReference>
<dbReference type="Pfam" id="PF13193">
    <property type="entry name" value="AMP-binding_C"/>
    <property type="match status" value="1"/>
</dbReference>
<feature type="domain" description="AMP-binding enzyme C-terminal" evidence="2">
    <location>
        <begin position="315"/>
        <end position="392"/>
    </location>
</feature>